<dbReference type="EMBL" id="JAQOSQ010000041">
    <property type="protein sequence ID" value="MDJ1185594.1"/>
    <property type="molecule type" value="Genomic_DNA"/>
</dbReference>
<comment type="caution">
    <text evidence="4">The sequence shown here is derived from an EMBL/GenBank/DDBJ whole genome shotgun (WGS) entry which is preliminary data.</text>
</comment>
<dbReference type="SUPFAM" id="SSF53335">
    <property type="entry name" value="S-adenosyl-L-methionine-dependent methyltransferases"/>
    <property type="match status" value="1"/>
</dbReference>
<dbReference type="PANTHER" id="PTHR44942">
    <property type="entry name" value="METHYLTRANSF_11 DOMAIN-CONTAINING PROTEIN"/>
    <property type="match status" value="1"/>
</dbReference>
<evidence type="ECO:0000256" key="2">
    <source>
        <dbReference type="ARBA" id="ARBA00022679"/>
    </source>
</evidence>
<evidence type="ECO:0000313" key="5">
    <source>
        <dbReference type="Proteomes" id="UP001232992"/>
    </source>
</evidence>
<proteinExistence type="predicted"/>
<dbReference type="InterPro" id="IPR041698">
    <property type="entry name" value="Methyltransf_25"/>
</dbReference>
<dbReference type="GO" id="GO:0032259">
    <property type="term" value="P:methylation"/>
    <property type="evidence" value="ECO:0007669"/>
    <property type="project" value="UniProtKB-KW"/>
</dbReference>
<dbReference type="PANTHER" id="PTHR44942:SF4">
    <property type="entry name" value="METHYLTRANSFERASE TYPE 11 DOMAIN-CONTAINING PROTEIN"/>
    <property type="match status" value="1"/>
</dbReference>
<dbReference type="InterPro" id="IPR029063">
    <property type="entry name" value="SAM-dependent_MTases_sf"/>
</dbReference>
<reference evidence="4 5" key="1">
    <citation type="submission" date="2023-01" db="EMBL/GenBank/DDBJ databases">
        <title>Novel diversity within Roseofilum (Cyanobacteria; Desertifilaceae) from marine benthic mats with descriptions of four novel species.</title>
        <authorList>
            <person name="Wang Y."/>
            <person name="Berthold D.E."/>
            <person name="Hu J."/>
            <person name="Lefler F.W."/>
            <person name="Laughinghouse H.D. IV."/>
        </authorList>
    </citation>
    <scope>NUCLEOTIDE SEQUENCE [LARGE SCALE GENOMIC DNA]</scope>
    <source>
        <strain evidence="4 5">BLCC-M143</strain>
    </source>
</reference>
<dbReference type="CDD" id="cd02440">
    <property type="entry name" value="AdoMet_MTases"/>
    <property type="match status" value="1"/>
</dbReference>
<evidence type="ECO:0000313" key="4">
    <source>
        <dbReference type="EMBL" id="MDJ1185594.1"/>
    </source>
</evidence>
<keyword evidence="5" id="KW-1185">Reference proteome</keyword>
<dbReference type="GO" id="GO:0008168">
    <property type="term" value="F:methyltransferase activity"/>
    <property type="evidence" value="ECO:0007669"/>
    <property type="project" value="UniProtKB-KW"/>
</dbReference>
<protein>
    <submittedName>
        <fullName evidence="4">Class I SAM-dependent methyltransferase</fullName>
    </submittedName>
</protein>
<gene>
    <name evidence="4" type="ORF">PMH09_20630</name>
</gene>
<name>A0ABT7C2C5_9CYAN</name>
<sequence>MGDLKEYLQLVYSQELEKKKQWYSSVAQAYDRARPHYSQSLLQVALEWANLSPTSTILEVGCGPGTATVDLAQFGYPIVALEPSIDAGELARQNCQSYPHVTLINSTLEEWELGDREFDIVVAASSYHWISPQVREEKIISCFPGQGTLILLWNTPPRPEADVYDILNSVYQKYDPSLATYDDLATHQQSLHEMGQSLLVSGNFRDLRSQQVMCDRRYDIDTYLTLLTTLSQYIRLDSAKRNQILSALKLALQQKGITEFNTSYLSLVQVVSYSS</sequence>
<evidence type="ECO:0000259" key="3">
    <source>
        <dbReference type="Pfam" id="PF13649"/>
    </source>
</evidence>
<dbReference type="Proteomes" id="UP001232992">
    <property type="component" value="Unassembled WGS sequence"/>
</dbReference>
<accession>A0ABT7C2C5</accession>
<dbReference type="Gene3D" id="3.40.50.150">
    <property type="entry name" value="Vaccinia Virus protein VP39"/>
    <property type="match status" value="1"/>
</dbReference>
<feature type="domain" description="Methyltransferase" evidence="3">
    <location>
        <begin position="57"/>
        <end position="136"/>
    </location>
</feature>
<organism evidence="4 5">
    <name type="scientific">Roseofilum casamattae BLCC-M143</name>
    <dbReference type="NCBI Taxonomy" id="3022442"/>
    <lineage>
        <taxon>Bacteria</taxon>
        <taxon>Bacillati</taxon>
        <taxon>Cyanobacteriota</taxon>
        <taxon>Cyanophyceae</taxon>
        <taxon>Desertifilales</taxon>
        <taxon>Desertifilaceae</taxon>
        <taxon>Roseofilum</taxon>
        <taxon>Roseofilum casamattae</taxon>
    </lineage>
</organism>
<dbReference type="Pfam" id="PF13649">
    <property type="entry name" value="Methyltransf_25"/>
    <property type="match status" value="1"/>
</dbReference>
<keyword evidence="2" id="KW-0808">Transferase</keyword>
<dbReference type="RefSeq" id="WP_283760234.1">
    <property type="nucleotide sequence ID" value="NZ_JAQOSQ010000041.1"/>
</dbReference>
<dbReference type="InterPro" id="IPR051052">
    <property type="entry name" value="Diverse_substrate_MTase"/>
</dbReference>
<keyword evidence="1 4" id="KW-0489">Methyltransferase</keyword>
<evidence type="ECO:0000256" key="1">
    <source>
        <dbReference type="ARBA" id="ARBA00022603"/>
    </source>
</evidence>